<feature type="region of interest" description="Disordered" evidence="1">
    <location>
        <begin position="1"/>
        <end position="24"/>
    </location>
</feature>
<evidence type="ECO:0000313" key="2">
    <source>
        <dbReference type="EMBL" id="GHJ87555.1"/>
    </source>
</evidence>
<name>A0A8H3TVM6_9TREE</name>
<dbReference type="OrthoDB" id="2562937at2759"/>
<dbReference type="EMBL" id="BLZA01000023">
    <property type="protein sequence ID" value="GHJ87555.1"/>
    <property type="molecule type" value="Genomic_DNA"/>
</dbReference>
<gene>
    <name evidence="2" type="ORF">NliqN6_3957</name>
</gene>
<protein>
    <submittedName>
        <fullName evidence="2">Uncharacterized protein</fullName>
    </submittedName>
</protein>
<comment type="caution">
    <text evidence="2">The sequence shown here is derived from an EMBL/GenBank/DDBJ whole genome shotgun (WGS) entry which is preliminary data.</text>
</comment>
<proteinExistence type="predicted"/>
<keyword evidence="3" id="KW-1185">Reference proteome</keyword>
<sequence length="115" mass="12340">MNAPWGSGIANEGPELPFGSQYGDQAYQPTRIPGYEVHYGAYHTLTKGVFLPAGTMLPGGCNFAQGACIDFPLHFPDGTTCPGGIMVPVTLAKKEEKKREELKPPSAMDVICLIQ</sequence>
<dbReference type="Proteomes" id="UP000620104">
    <property type="component" value="Unassembled WGS sequence"/>
</dbReference>
<reference evidence="2" key="1">
    <citation type="submission" date="2020-07" db="EMBL/GenBank/DDBJ databases">
        <title>Draft Genome Sequence of a Deep-Sea Yeast, Naganishia (Cryptococcus) liquefaciens strain N6.</title>
        <authorList>
            <person name="Han Y.W."/>
            <person name="Kajitani R."/>
            <person name="Morimoto H."/>
            <person name="Parhat M."/>
            <person name="Tsubouchi H."/>
            <person name="Bakenova O."/>
            <person name="Ogata M."/>
            <person name="Argunhan B."/>
            <person name="Aoki R."/>
            <person name="Kajiwara S."/>
            <person name="Itoh T."/>
            <person name="Iwasaki H."/>
        </authorList>
    </citation>
    <scope>NUCLEOTIDE SEQUENCE</scope>
    <source>
        <strain evidence="2">N6</strain>
    </source>
</reference>
<accession>A0A8H3TVM6</accession>
<evidence type="ECO:0000256" key="1">
    <source>
        <dbReference type="SAM" id="MobiDB-lite"/>
    </source>
</evidence>
<dbReference type="AlphaFoldDB" id="A0A8H3TVM6"/>
<organism evidence="2 3">
    <name type="scientific">Naganishia liquefaciens</name>
    <dbReference type="NCBI Taxonomy" id="104408"/>
    <lineage>
        <taxon>Eukaryota</taxon>
        <taxon>Fungi</taxon>
        <taxon>Dikarya</taxon>
        <taxon>Basidiomycota</taxon>
        <taxon>Agaricomycotina</taxon>
        <taxon>Tremellomycetes</taxon>
        <taxon>Filobasidiales</taxon>
        <taxon>Filobasidiaceae</taxon>
        <taxon>Naganishia</taxon>
    </lineage>
</organism>
<evidence type="ECO:0000313" key="3">
    <source>
        <dbReference type="Proteomes" id="UP000620104"/>
    </source>
</evidence>